<dbReference type="RefSeq" id="WP_073856704.1">
    <property type="nucleotide sequence ID" value="NZ_BAAATC010000008.1"/>
</dbReference>
<dbReference type="AlphaFoldDB" id="A0A1Q4HDF5"/>
<protein>
    <recommendedName>
        <fullName evidence="6">Ferredoxin</fullName>
    </recommendedName>
</protein>
<keyword evidence="5" id="KW-1185">Reference proteome</keyword>
<evidence type="ECO:0000256" key="1">
    <source>
        <dbReference type="SAM" id="MobiDB-lite"/>
    </source>
</evidence>
<gene>
    <name evidence="2" type="ORF">BV510_15300</name>
    <name evidence="3" type="ORF">CRI78_24090</name>
</gene>
<evidence type="ECO:0008006" key="6">
    <source>
        <dbReference type="Google" id="ProtNLM"/>
    </source>
</evidence>
<dbReference type="EMBL" id="PDCR01000040">
    <property type="protein sequence ID" value="PEG51910.1"/>
    <property type="molecule type" value="Genomic_DNA"/>
</dbReference>
<evidence type="ECO:0000313" key="5">
    <source>
        <dbReference type="Proteomes" id="UP000220340"/>
    </source>
</evidence>
<name>A0A1Q4HDF5_9MYCO</name>
<evidence type="ECO:0000313" key="3">
    <source>
        <dbReference type="EMBL" id="PEG51910.1"/>
    </source>
</evidence>
<reference evidence="3 5" key="2">
    <citation type="submission" date="2017-10" db="EMBL/GenBank/DDBJ databases">
        <title>The new phylogeny of genus Mycobacterium.</title>
        <authorList>
            <person name="Tortoli E."/>
            <person name="Trovato A."/>
            <person name="Cirillo D.M."/>
        </authorList>
    </citation>
    <scope>NUCLEOTIDE SEQUENCE [LARGE SCALE GENOMIC DNA]</scope>
    <source>
        <strain evidence="3 5">IP141170001</strain>
    </source>
</reference>
<dbReference type="EMBL" id="MIJD01000154">
    <property type="protein sequence ID" value="OPE53481.1"/>
    <property type="molecule type" value="Genomic_DNA"/>
</dbReference>
<dbReference type="Proteomes" id="UP000191039">
    <property type="component" value="Unassembled WGS sequence"/>
</dbReference>
<sequence length="156" mass="16875">MATHDERAQTPDVDRLARSMLELLGHDDHDDHATGSRPASGSWSKAPDFGSDPQRAAAVREGTERDKQRYLTSGLASVDCRFCHVTVAVKKLGPEHTSVQWSTEATRRCAVFAEMRAAGEDPARARSCPRLTDSIKHAVAEGCLEEFSSAPSPGDG</sequence>
<dbReference type="OrthoDB" id="4554341at2"/>
<accession>A0A1Q4HDF5</accession>
<reference evidence="2 4" key="1">
    <citation type="submission" date="2016-09" db="EMBL/GenBank/DDBJ databases">
        <title>genome sequences of unsequenced Mycobacteria.</title>
        <authorList>
            <person name="Greninger A.L."/>
            <person name="Jerome K.R."/>
            <person name="Mcnair B."/>
            <person name="Wallis C."/>
            <person name="Fang F."/>
        </authorList>
    </citation>
    <scope>NUCLEOTIDE SEQUENCE [LARGE SCALE GENOMIC DNA]</scope>
    <source>
        <strain evidence="2 4">BM1</strain>
    </source>
</reference>
<feature type="region of interest" description="Disordered" evidence="1">
    <location>
        <begin position="19"/>
        <end position="65"/>
    </location>
</feature>
<dbReference type="Proteomes" id="UP000220340">
    <property type="component" value="Unassembled WGS sequence"/>
</dbReference>
<evidence type="ECO:0000313" key="2">
    <source>
        <dbReference type="EMBL" id="OPE53481.1"/>
    </source>
</evidence>
<comment type="caution">
    <text evidence="3">The sequence shown here is derived from an EMBL/GenBank/DDBJ whole genome shotgun (WGS) entry which is preliminary data.</text>
</comment>
<organism evidence="3 5">
    <name type="scientific">Mycolicibacterium diernhoferi</name>
    <dbReference type="NCBI Taxonomy" id="1801"/>
    <lineage>
        <taxon>Bacteria</taxon>
        <taxon>Bacillati</taxon>
        <taxon>Actinomycetota</taxon>
        <taxon>Actinomycetes</taxon>
        <taxon>Mycobacteriales</taxon>
        <taxon>Mycobacteriaceae</taxon>
        <taxon>Mycolicibacterium</taxon>
    </lineage>
</organism>
<feature type="compositionally biased region" description="Basic and acidic residues" evidence="1">
    <location>
        <begin position="24"/>
        <end position="34"/>
    </location>
</feature>
<dbReference type="STRING" id="1801.BRW64_13235"/>
<proteinExistence type="predicted"/>
<evidence type="ECO:0000313" key="4">
    <source>
        <dbReference type="Proteomes" id="UP000191039"/>
    </source>
</evidence>